<evidence type="ECO:0000313" key="2">
    <source>
        <dbReference type="EMBL" id="CAK9032033.1"/>
    </source>
</evidence>
<organism evidence="2 3">
    <name type="scientific">Durusdinium trenchii</name>
    <dbReference type="NCBI Taxonomy" id="1381693"/>
    <lineage>
        <taxon>Eukaryota</taxon>
        <taxon>Sar</taxon>
        <taxon>Alveolata</taxon>
        <taxon>Dinophyceae</taxon>
        <taxon>Suessiales</taxon>
        <taxon>Symbiodiniaceae</taxon>
        <taxon>Durusdinium</taxon>
    </lineage>
</organism>
<proteinExistence type="predicted"/>
<feature type="compositionally biased region" description="Polar residues" evidence="1">
    <location>
        <begin position="156"/>
        <end position="165"/>
    </location>
</feature>
<evidence type="ECO:0000256" key="1">
    <source>
        <dbReference type="SAM" id="MobiDB-lite"/>
    </source>
</evidence>
<sequence length="171" mass="18636">SKSLTGSELRRIIRDRLPSKPGARVAVMKGTQKLSLSKALAQEGRLAQGEPTTLSYTYEVASLHEAWRCLQGHPVEDELMALEGVLQLQGLAKETPLSSLVNLTCENEEKWRRIWEEEREQMQKAEAEAMAKMAQLQNAEGGHGGSVPPSRPLTGSAGSAKSRQSAAIKAM</sequence>
<keyword evidence="3" id="KW-1185">Reference proteome</keyword>
<dbReference type="Proteomes" id="UP001642464">
    <property type="component" value="Unassembled WGS sequence"/>
</dbReference>
<accession>A0ABP0KZ78</accession>
<protein>
    <submittedName>
        <fullName evidence="2">Uncharacterized protein</fullName>
    </submittedName>
</protein>
<feature type="non-terminal residue" evidence="2">
    <location>
        <position position="1"/>
    </location>
</feature>
<evidence type="ECO:0000313" key="3">
    <source>
        <dbReference type="Proteomes" id="UP001642464"/>
    </source>
</evidence>
<feature type="region of interest" description="Disordered" evidence="1">
    <location>
        <begin position="135"/>
        <end position="171"/>
    </location>
</feature>
<comment type="caution">
    <text evidence="2">The sequence shown here is derived from an EMBL/GenBank/DDBJ whole genome shotgun (WGS) entry which is preliminary data.</text>
</comment>
<name>A0ABP0KZ78_9DINO</name>
<dbReference type="EMBL" id="CAXAMM010013725">
    <property type="protein sequence ID" value="CAK9032033.1"/>
    <property type="molecule type" value="Genomic_DNA"/>
</dbReference>
<reference evidence="2 3" key="1">
    <citation type="submission" date="2024-02" db="EMBL/GenBank/DDBJ databases">
        <authorList>
            <person name="Chen Y."/>
            <person name="Shah S."/>
            <person name="Dougan E. K."/>
            <person name="Thang M."/>
            <person name="Chan C."/>
        </authorList>
    </citation>
    <scope>NUCLEOTIDE SEQUENCE [LARGE SCALE GENOMIC DNA]</scope>
</reference>
<gene>
    <name evidence="2" type="ORF">SCF082_LOCUS19896</name>
</gene>